<accession>A0ACB9NYR3</accession>
<evidence type="ECO:0000313" key="1">
    <source>
        <dbReference type="EMBL" id="KAI4341171.1"/>
    </source>
</evidence>
<name>A0ACB9NYR3_9MYRT</name>
<protein>
    <submittedName>
        <fullName evidence="1">Uncharacterized protein</fullName>
    </submittedName>
</protein>
<proteinExistence type="predicted"/>
<dbReference type="EMBL" id="CM042886">
    <property type="protein sequence ID" value="KAI4341171.1"/>
    <property type="molecule type" value="Genomic_DNA"/>
</dbReference>
<keyword evidence="2" id="KW-1185">Reference proteome</keyword>
<evidence type="ECO:0000313" key="2">
    <source>
        <dbReference type="Proteomes" id="UP001057402"/>
    </source>
</evidence>
<dbReference type="Proteomes" id="UP001057402">
    <property type="component" value="Chromosome 7"/>
</dbReference>
<sequence>MISKCRQGRKSPRTSSCKEKTPASKATQPKQVMAMAEEDDDEVLELKDCLAAYNLESSPENQAVPQNGNAARPAKTREPRRAAPRKKPTIRLSDTSEEEADEAVSDDAYDISPGEAPAKAGRKPRVAAAVSKKRGPAKKADSKQMVLTDKLKPAESTGISPEKKVRKTRASPFHKKSSSVLQTEGPGTSEASSVRPRRASRKQTRYVVSDDSDSVKATEDSEFEEDED</sequence>
<reference evidence="2" key="1">
    <citation type="journal article" date="2023" name="Front. Plant Sci.">
        <title>Chromosomal-level genome assembly of Melastoma candidum provides insights into trichome evolution.</title>
        <authorList>
            <person name="Zhong Y."/>
            <person name="Wu W."/>
            <person name="Sun C."/>
            <person name="Zou P."/>
            <person name="Liu Y."/>
            <person name="Dai S."/>
            <person name="Zhou R."/>
        </authorList>
    </citation>
    <scope>NUCLEOTIDE SEQUENCE [LARGE SCALE GENOMIC DNA]</scope>
</reference>
<comment type="caution">
    <text evidence="1">The sequence shown here is derived from an EMBL/GenBank/DDBJ whole genome shotgun (WGS) entry which is preliminary data.</text>
</comment>
<organism evidence="1 2">
    <name type="scientific">Melastoma candidum</name>
    <dbReference type="NCBI Taxonomy" id="119954"/>
    <lineage>
        <taxon>Eukaryota</taxon>
        <taxon>Viridiplantae</taxon>
        <taxon>Streptophyta</taxon>
        <taxon>Embryophyta</taxon>
        <taxon>Tracheophyta</taxon>
        <taxon>Spermatophyta</taxon>
        <taxon>Magnoliopsida</taxon>
        <taxon>eudicotyledons</taxon>
        <taxon>Gunneridae</taxon>
        <taxon>Pentapetalae</taxon>
        <taxon>rosids</taxon>
        <taxon>malvids</taxon>
        <taxon>Myrtales</taxon>
        <taxon>Melastomataceae</taxon>
        <taxon>Melastomatoideae</taxon>
        <taxon>Melastomateae</taxon>
        <taxon>Melastoma</taxon>
    </lineage>
</organism>
<gene>
    <name evidence="1" type="ORF">MLD38_025928</name>
</gene>